<dbReference type="Pfam" id="PF00702">
    <property type="entry name" value="Hydrolase"/>
    <property type="match status" value="1"/>
</dbReference>
<dbReference type="Proteomes" id="UP000177698">
    <property type="component" value="Unassembled WGS sequence"/>
</dbReference>
<evidence type="ECO:0000256" key="10">
    <source>
        <dbReference type="ARBA" id="ARBA00048523"/>
    </source>
</evidence>
<evidence type="ECO:0000313" key="12">
    <source>
        <dbReference type="Proteomes" id="UP000177698"/>
    </source>
</evidence>
<evidence type="ECO:0000256" key="2">
    <source>
        <dbReference type="ARBA" id="ARBA00005135"/>
    </source>
</evidence>
<dbReference type="InterPro" id="IPR036412">
    <property type="entry name" value="HAD-like_sf"/>
</dbReference>
<dbReference type="PANTHER" id="PTHR43344">
    <property type="entry name" value="PHOSPHOSERINE PHOSPHATASE"/>
    <property type="match status" value="1"/>
</dbReference>
<dbReference type="GO" id="GO:0006564">
    <property type="term" value="P:L-serine biosynthetic process"/>
    <property type="evidence" value="ECO:0007669"/>
    <property type="project" value="UniProtKB-KW"/>
</dbReference>
<dbReference type="GO" id="GO:0036424">
    <property type="term" value="F:L-phosphoserine phosphatase activity"/>
    <property type="evidence" value="ECO:0007669"/>
    <property type="project" value="TreeGrafter"/>
</dbReference>
<organism evidence="11 12">
    <name type="scientific">Candidatus Roizmanbacteria bacterium RIFCSPLOWO2_01_FULL_37_12</name>
    <dbReference type="NCBI Taxonomy" id="1802056"/>
    <lineage>
        <taxon>Bacteria</taxon>
        <taxon>Candidatus Roizmaniibacteriota</taxon>
    </lineage>
</organism>
<evidence type="ECO:0000256" key="4">
    <source>
        <dbReference type="ARBA" id="ARBA00022605"/>
    </source>
</evidence>
<comment type="catalytic activity">
    <reaction evidence="9">
        <text>O-phospho-L-serine + H2O = L-serine + phosphate</text>
        <dbReference type="Rhea" id="RHEA:21208"/>
        <dbReference type="ChEBI" id="CHEBI:15377"/>
        <dbReference type="ChEBI" id="CHEBI:33384"/>
        <dbReference type="ChEBI" id="CHEBI:43474"/>
        <dbReference type="ChEBI" id="CHEBI:57524"/>
        <dbReference type="EC" id="3.1.3.3"/>
    </reaction>
</comment>
<keyword evidence="7" id="KW-0460">Magnesium</keyword>
<keyword evidence="6" id="KW-0378">Hydrolase</keyword>
<evidence type="ECO:0000256" key="1">
    <source>
        <dbReference type="ARBA" id="ARBA00001946"/>
    </source>
</evidence>
<dbReference type="SUPFAM" id="SSF56784">
    <property type="entry name" value="HAD-like"/>
    <property type="match status" value="1"/>
</dbReference>
<comment type="caution">
    <text evidence="11">The sequence shown here is derived from an EMBL/GenBank/DDBJ whole genome shotgun (WGS) entry which is preliminary data.</text>
</comment>
<dbReference type="EMBL" id="MGAG01000003">
    <property type="protein sequence ID" value="OGK42154.1"/>
    <property type="molecule type" value="Genomic_DNA"/>
</dbReference>
<accession>A0A1F7IFL8</accession>
<keyword evidence="5" id="KW-0479">Metal-binding</keyword>
<evidence type="ECO:0000256" key="9">
    <source>
        <dbReference type="ARBA" id="ARBA00048138"/>
    </source>
</evidence>
<proteinExistence type="predicted"/>
<evidence type="ECO:0000256" key="3">
    <source>
        <dbReference type="ARBA" id="ARBA00012640"/>
    </source>
</evidence>
<dbReference type="Gene3D" id="3.40.50.1000">
    <property type="entry name" value="HAD superfamily/HAD-like"/>
    <property type="match status" value="1"/>
</dbReference>
<comment type="cofactor">
    <cofactor evidence="1">
        <name>Mg(2+)</name>
        <dbReference type="ChEBI" id="CHEBI:18420"/>
    </cofactor>
</comment>
<protein>
    <recommendedName>
        <fullName evidence="3">phosphoserine phosphatase</fullName>
        <ecNumber evidence="3">3.1.3.3</ecNumber>
    </recommendedName>
</protein>
<dbReference type="GO" id="GO:0000287">
    <property type="term" value="F:magnesium ion binding"/>
    <property type="evidence" value="ECO:0007669"/>
    <property type="project" value="TreeGrafter"/>
</dbReference>
<reference evidence="11 12" key="1">
    <citation type="journal article" date="2016" name="Nat. Commun.">
        <title>Thousands of microbial genomes shed light on interconnected biogeochemical processes in an aquifer system.</title>
        <authorList>
            <person name="Anantharaman K."/>
            <person name="Brown C.T."/>
            <person name="Hug L.A."/>
            <person name="Sharon I."/>
            <person name="Castelle C.J."/>
            <person name="Probst A.J."/>
            <person name="Thomas B.C."/>
            <person name="Singh A."/>
            <person name="Wilkins M.J."/>
            <person name="Karaoz U."/>
            <person name="Brodie E.L."/>
            <person name="Williams K.H."/>
            <person name="Hubbard S.S."/>
            <person name="Banfield J.F."/>
        </authorList>
    </citation>
    <scope>NUCLEOTIDE SEQUENCE [LARGE SCALE GENOMIC DNA]</scope>
</reference>
<dbReference type="InterPro" id="IPR050582">
    <property type="entry name" value="HAD-like_SerB"/>
</dbReference>
<dbReference type="NCBIfam" id="TIGR01488">
    <property type="entry name" value="HAD-SF-IB"/>
    <property type="match status" value="1"/>
</dbReference>
<keyword evidence="4" id="KW-0028">Amino-acid biosynthesis</keyword>
<dbReference type="EC" id="3.1.3.3" evidence="3"/>
<dbReference type="InterPro" id="IPR023214">
    <property type="entry name" value="HAD_sf"/>
</dbReference>
<gene>
    <name evidence="11" type="ORF">A2954_04025</name>
</gene>
<evidence type="ECO:0000256" key="7">
    <source>
        <dbReference type="ARBA" id="ARBA00022842"/>
    </source>
</evidence>
<dbReference type="STRING" id="1802056.A2954_04025"/>
<dbReference type="GO" id="GO:0005737">
    <property type="term" value="C:cytoplasm"/>
    <property type="evidence" value="ECO:0007669"/>
    <property type="project" value="TreeGrafter"/>
</dbReference>
<evidence type="ECO:0000256" key="6">
    <source>
        <dbReference type="ARBA" id="ARBA00022801"/>
    </source>
</evidence>
<evidence type="ECO:0000313" key="11">
    <source>
        <dbReference type="EMBL" id="OGK42154.1"/>
    </source>
</evidence>
<comment type="pathway">
    <text evidence="2">Amino-acid biosynthesis; L-serine biosynthesis; L-serine from 3-phospho-D-glycerate: step 3/3.</text>
</comment>
<evidence type="ECO:0000256" key="8">
    <source>
        <dbReference type="ARBA" id="ARBA00023299"/>
    </source>
</evidence>
<dbReference type="AlphaFoldDB" id="A0A1F7IFL8"/>
<name>A0A1F7IFL8_9BACT</name>
<comment type="catalytic activity">
    <reaction evidence="10">
        <text>O-phospho-D-serine + H2O = D-serine + phosphate</text>
        <dbReference type="Rhea" id="RHEA:24873"/>
        <dbReference type="ChEBI" id="CHEBI:15377"/>
        <dbReference type="ChEBI" id="CHEBI:35247"/>
        <dbReference type="ChEBI" id="CHEBI:43474"/>
        <dbReference type="ChEBI" id="CHEBI:58680"/>
        <dbReference type="EC" id="3.1.3.3"/>
    </reaction>
</comment>
<dbReference type="PANTHER" id="PTHR43344:SF2">
    <property type="entry name" value="PHOSPHOSERINE PHOSPHATASE"/>
    <property type="match status" value="1"/>
</dbReference>
<keyword evidence="8" id="KW-0718">Serine biosynthesis</keyword>
<sequence length="215" mass="25033">MLRGKISSIFLDVDGTLSDDISWLKITESLGASKEKHISLFEKLKRGQINYEDAKIKLINLWQKTGNANQKFMEKTYRSWNLRQDANEIIDYLKKNYLVCLISGATDLYVQTVAEKLGVPDWFANTELIFDSKGNLIDFIYFQNQAEKKHEQFKEYIKKYKISQSKCAVIGDGDSDIVLFKELKYGIEVNEFPHSELQKLAWKSVRKLIDLKEIF</sequence>
<evidence type="ECO:0000256" key="5">
    <source>
        <dbReference type="ARBA" id="ARBA00022723"/>
    </source>
</evidence>